<dbReference type="STRING" id="576137.A0A1L7XYC3"/>
<dbReference type="EMBL" id="FJOG01000092">
    <property type="protein sequence ID" value="CZR70073.1"/>
    <property type="molecule type" value="Genomic_DNA"/>
</dbReference>
<gene>
    <name evidence="1" type="ORF">PAC_19974</name>
</gene>
<protein>
    <submittedName>
        <fullName evidence="1">Related to dienelactone hydrolase and related enzymes</fullName>
    </submittedName>
</protein>
<name>A0A1L7XYC3_9HELO</name>
<dbReference type="Gene3D" id="3.10.450.50">
    <property type="match status" value="1"/>
</dbReference>
<dbReference type="PANTHER" id="PTHR38436">
    <property type="entry name" value="POLYKETIDE CYCLASE SNOAL-LIKE DOMAIN"/>
    <property type="match status" value="1"/>
</dbReference>
<dbReference type="InterPro" id="IPR009959">
    <property type="entry name" value="Cyclase_SnoaL-like"/>
</dbReference>
<dbReference type="SUPFAM" id="SSF54427">
    <property type="entry name" value="NTF2-like"/>
    <property type="match status" value="1"/>
</dbReference>
<proteinExistence type="predicted"/>
<dbReference type="GO" id="GO:0016787">
    <property type="term" value="F:hydrolase activity"/>
    <property type="evidence" value="ECO:0007669"/>
    <property type="project" value="UniProtKB-KW"/>
</dbReference>
<dbReference type="AlphaFoldDB" id="A0A1L7XYC3"/>
<keyword evidence="1" id="KW-0378">Hydrolase</keyword>
<dbReference type="OrthoDB" id="5440at2759"/>
<dbReference type="Proteomes" id="UP000184330">
    <property type="component" value="Unassembled WGS sequence"/>
</dbReference>
<accession>A0A1L7XYC3</accession>
<sequence length="432" mass="48755">MEDRPTSAELAALPENALVQLPLSRRGTGPGLLIFVPEDYTPQKKEDKIKSLDPEPLQKWAEEGFAVVQLTIGADDDPQETYLNTMDAVRFLLRLPECAEFEKVGVVVYGLTPDFDESPVADIWRHLWNIRMVGAIIAFNDTDVAACQPNRIRNHPLMIHTTKEFVPSREGEVVFFYESAEATNFVLPGHEKYAPGHAGVAHTRSLGFLKRNLGGPLFDLDAIWEEHTLYEFGERDVNKTMSTMVAEPYVNHVPTVTPLFIDFGTFANRRQMTGGVGRSALTAFYKDHFIFNNPEDTQLELISRTVGVDRVIDEFIFSLTHNKVIDWLVPGIPPTGKQIRVPFTSVVNIRGDRLYHEHIAWDQATLLRQLGLLPEYLPFPYPLPDGRKPAKGKRFEYRVPAAGAETAQKLTDESSVQSNEMFGFEIREVDDT</sequence>
<evidence type="ECO:0000313" key="1">
    <source>
        <dbReference type="EMBL" id="CZR70073.1"/>
    </source>
</evidence>
<keyword evidence="2" id="KW-1185">Reference proteome</keyword>
<dbReference type="PANTHER" id="PTHR38436:SF3">
    <property type="entry name" value="CARBOXYMETHYLENEBUTENOLIDASE-RELATED"/>
    <property type="match status" value="1"/>
</dbReference>
<dbReference type="GO" id="GO:0030638">
    <property type="term" value="P:polyketide metabolic process"/>
    <property type="evidence" value="ECO:0007669"/>
    <property type="project" value="InterPro"/>
</dbReference>
<reference evidence="1 2" key="1">
    <citation type="submission" date="2016-03" db="EMBL/GenBank/DDBJ databases">
        <authorList>
            <person name="Ploux O."/>
        </authorList>
    </citation>
    <scope>NUCLEOTIDE SEQUENCE [LARGE SCALE GENOMIC DNA]</scope>
    <source>
        <strain evidence="1 2">UAMH 11012</strain>
    </source>
</reference>
<evidence type="ECO:0000313" key="2">
    <source>
        <dbReference type="Proteomes" id="UP000184330"/>
    </source>
</evidence>
<dbReference type="InterPro" id="IPR032710">
    <property type="entry name" value="NTF2-like_dom_sf"/>
</dbReference>
<organism evidence="1 2">
    <name type="scientific">Phialocephala subalpina</name>
    <dbReference type="NCBI Taxonomy" id="576137"/>
    <lineage>
        <taxon>Eukaryota</taxon>
        <taxon>Fungi</taxon>
        <taxon>Dikarya</taxon>
        <taxon>Ascomycota</taxon>
        <taxon>Pezizomycotina</taxon>
        <taxon>Leotiomycetes</taxon>
        <taxon>Helotiales</taxon>
        <taxon>Mollisiaceae</taxon>
        <taxon>Phialocephala</taxon>
        <taxon>Phialocephala fortinii species complex</taxon>
    </lineage>
</organism>